<dbReference type="EMBL" id="JAAIUW010000006">
    <property type="protein sequence ID" value="KAF7825711.1"/>
    <property type="molecule type" value="Genomic_DNA"/>
</dbReference>
<evidence type="ECO:0000313" key="5">
    <source>
        <dbReference type="EMBL" id="KAF7825711.1"/>
    </source>
</evidence>
<sequence length="529" mass="60683">MFSVSLCQYLRHLEDLHIESCGLEEIVAKENGSEEHRFDFPQLTKIRLWNLPSLKSFYPGRHSLECHSLKELSVYHCEALQIFSFDHSDFLHPPNKYIQQSLFTFENVCPNLELLTLNEKDAMMLFSAEGISQHSIGAPSQFRELLLTDLDQLEYIWNEDFQSDALIQNLDRLQIIGCPSLVILLPSISFQSLTTLYVDGCKRLTYLIRSLTAKSLVRLKELAIKNCKMIEQVVIDEEEAKEEFIFESLEYLELISLSSFKSFCSGKHTFIFPSLVGLTITGCPKMQTFSPGVIIAPFLTAVVVENQKKRWKDDLNTTIKQLFIDKEVQQEVKGIVQTLSLSGSDDRRTWKASFSGEAKEGKESNESCETAQNSVPTPSIPFPWQALCEMKIPQRLISFIWTLHNSALPMADKCHLCGQQSETLDHLFLHCTFAKAIWFGSDLCLRTDQLQPDSIHGWLNIWFSQLLNHGHEMHDMTVLILLILDNIWQARNQRCMDGCLPNAQACLMKVKAQWKEYRNALMVEECVLQ</sequence>
<protein>
    <submittedName>
        <fullName evidence="5">Putative Rpp4C4</fullName>
    </submittedName>
</protein>
<comment type="caution">
    <text evidence="5">The sequence shown here is derived from an EMBL/GenBank/DDBJ whole genome shotgun (WGS) entry which is preliminary data.</text>
</comment>
<keyword evidence="6" id="KW-1185">Reference proteome</keyword>
<dbReference type="PANTHER" id="PTHR33463">
    <property type="entry name" value="NB-ARC DOMAIN-CONTAINING PROTEIN-RELATED"/>
    <property type="match status" value="1"/>
</dbReference>
<dbReference type="InterPro" id="IPR050905">
    <property type="entry name" value="Plant_NBS-LRR"/>
</dbReference>
<evidence type="ECO:0000259" key="3">
    <source>
        <dbReference type="Pfam" id="PF13966"/>
    </source>
</evidence>
<dbReference type="PANTHER" id="PTHR33463:SF136">
    <property type="entry name" value="NB-ARC DOMAIN-CONTAINING PROTEIN"/>
    <property type="match status" value="1"/>
</dbReference>
<feature type="domain" description="Reverse transcriptase zinc-binding" evidence="3">
    <location>
        <begin position="399"/>
        <end position="438"/>
    </location>
</feature>
<dbReference type="OrthoDB" id="1435950at2759"/>
<dbReference type="AlphaFoldDB" id="A0A834WNE8"/>
<accession>A0A834WNE8</accession>
<feature type="domain" description="Disease resistance protein At4g27190-like leucine-rich repeats" evidence="4">
    <location>
        <begin position="2"/>
        <end position="82"/>
    </location>
</feature>
<dbReference type="Proteomes" id="UP000634136">
    <property type="component" value="Unassembled WGS sequence"/>
</dbReference>
<reference evidence="5" key="1">
    <citation type="submission" date="2020-09" db="EMBL/GenBank/DDBJ databases">
        <title>Genome-Enabled Discovery of Anthraquinone Biosynthesis in Senna tora.</title>
        <authorList>
            <person name="Kang S.-H."/>
            <person name="Pandey R.P."/>
            <person name="Lee C.-M."/>
            <person name="Sim J.-S."/>
            <person name="Jeong J.-T."/>
            <person name="Choi B.-S."/>
            <person name="Jung M."/>
            <person name="Ginzburg D."/>
            <person name="Zhao K."/>
            <person name="Won S.Y."/>
            <person name="Oh T.-J."/>
            <person name="Yu Y."/>
            <person name="Kim N.-H."/>
            <person name="Lee O.R."/>
            <person name="Lee T.-H."/>
            <person name="Bashyal P."/>
            <person name="Kim T.-S."/>
            <person name="Lee W.-H."/>
            <person name="Kawkins C."/>
            <person name="Kim C.-K."/>
            <person name="Kim J.S."/>
            <person name="Ahn B.O."/>
            <person name="Rhee S.Y."/>
            <person name="Sohng J.K."/>
        </authorList>
    </citation>
    <scope>NUCLEOTIDE SEQUENCE</scope>
    <source>
        <tissue evidence="5">Leaf</tissue>
    </source>
</reference>
<dbReference type="InterPro" id="IPR026960">
    <property type="entry name" value="RVT-Znf"/>
</dbReference>
<keyword evidence="1" id="KW-0611">Plant defense</keyword>
<gene>
    <name evidence="5" type="ORF">G2W53_016875</name>
</gene>
<dbReference type="InterPro" id="IPR032675">
    <property type="entry name" value="LRR_dom_sf"/>
</dbReference>
<evidence type="ECO:0000256" key="2">
    <source>
        <dbReference type="SAM" id="MobiDB-lite"/>
    </source>
</evidence>
<proteinExistence type="predicted"/>
<dbReference type="Gene3D" id="3.80.10.10">
    <property type="entry name" value="Ribonuclease Inhibitor"/>
    <property type="match status" value="2"/>
</dbReference>
<evidence type="ECO:0000313" key="6">
    <source>
        <dbReference type="Proteomes" id="UP000634136"/>
    </source>
</evidence>
<organism evidence="5 6">
    <name type="scientific">Senna tora</name>
    <dbReference type="NCBI Taxonomy" id="362788"/>
    <lineage>
        <taxon>Eukaryota</taxon>
        <taxon>Viridiplantae</taxon>
        <taxon>Streptophyta</taxon>
        <taxon>Embryophyta</taxon>
        <taxon>Tracheophyta</taxon>
        <taxon>Spermatophyta</taxon>
        <taxon>Magnoliopsida</taxon>
        <taxon>eudicotyledons</taxon>
        <taxon>Gunneridae</taxon>
        <taxon>Pentapetalae</taxon>
        <taxon>rosids</taxon>
        <taxon>fabids</taxon>
        <taxon>Fabales</taxon>
        <taxon>Fabaceae</taxon>
        <taxon>Caesalpinioideae</taxon>
        <taxon>Cassia clade</taxon>
        <taxon>Senna</taxon>
    </lineage>
</organism>
<dbReference type="InterPro" id="IPR057135">
    <property type="entry name" value="At4g27190-like_LRR"/>
</dbReference>
<evidence type="ECO:0000259" key="4">
    <source>
        <dbReference type="Pfam" id="PF23247"/>
    </source>
</evidence>
<name>A0A834WNE8_9FABA</name>
<evidence type="ECO:0000256" key="1">
    <source>
        <dbReference type="ARBA" id="ARBA00022821"/>
    </source>
</evidence>
<dbReference type="SUPFAM" id="SSF52058">
    <property type="entry name" value="L domain-like"/>
    <property type="match status" value="1"/>
</dbReference>
<dbReference type="Pfam" id="PF13966">
    <property type="entry name" value="zf-RVT"/>
    <property type="match status" value="1"/>
</dbReference>
<dbReference type="Pfam" id="PF23247">
    <property type="entry name" value="LRR_RPS2"/>
    <property type="match status" value="2"/>
</dbReference>
<feature type="region of interest" description="Disordered" evidence="2">
    <location>
        <begin position="355"/>
        <end position="374"/>
    </location>
</feature>
<feature type="domain" description="Disease resistance protein At4g27190-like leucine-rich repeats" evidence="4">
    <location>
        <begin position="187"/>
        <end position="288"/>
    </location>
</feature>